<dbReference type="EMBL" id="CCYD01003101">
    <property type="protein sequence ID" value="CEG50233.1"/>
    <property type="molecule type" value="Genomic_DNA"/>
</dbReference>
<reference evidence="2" key="1">
    <citation type="submission" date="2014-09" db="EMBL/GenBank/DDBJ databases">
        <authorList>
            <person name="Sharma Rahul"/>
            <person name="Thines Marco"/>
        </authorList>
    </citation>
    <scope>NUCLEOTIDE SEQUENCE [LARGE SCALE GENOMIC DNA]</scope>
</reference>
<dbReference type="RefSeq" id="XP_024586602.1">
    <property type="nucleotide sequence ID" value="XM_024721510.1"/>
</dbReference>
<accession>A0A0P1B7A3</accession>
<evidence type="ECO:0000313" key="1">
    <source>
        <dbReference type="EMBL" id="CEG50233.1"/>
    </source>
</evidence>
<evidence type="ECO:0000313" key="2">
    <source>
        <dbReference type="Proteomes" id="UP000054928"/>
    </source>
</evidence>
<proteinExistence type="predicted"/>
<organism evidence="1 2">
    <name type="scientific">Plasmopara halstedii</name>
    <name type="common">Downy mildew of sunflower</name>
    <dbReference type="NCBI Taxonomy" id="4781"/>
    <lineage>
        <taxon>Eukaryota</taxon>
        <taxon>Sar</taxon>
        <taxon>Stramenopiles</taxon>
        <taxon>Oomycota</taxon>
        <taxon>Peronosporomycetes</taxon>
        <taxon>Peronosporales</taxon>
        <taxon>Peronosporaceae</taxon>
        <taxon>Plasmopara</taxon>
    </lineage>
</organism>
<name>A0A0P1B7A3_PLAHL</name>
<dbReference type="Proteomes" id="UP000054928">
    <property type="component" value="Unassembled WGS sequence"/>
</dbReference>
<sequence length="65" mass="7505">MWLTSKESCDFLLVMGFEDQPIRTIMHDSRSALDLRKVPLSPIHPDIANDTYIHRFQSQVSSLCL</sequence>
<dbReference type="AlphaFoldDB" id="A0A0P1B7A3"/>
<dbReference type="GeneID" id="36403012"/>
<protein>
    <submittedName>
        <fullName evidence="1">Uncharacterized protein</fullName>
    </submittedName>
</protein>
<keyword evidence="2" id="KW-1185">Reference proteome</keyword>